<comment type="caution">
    <text evidence="2">The sequence shown here is derived from an EMBL/GenBank/DDBJ whole genome shotgun (WGS) entry which is preliminary data.</text>
</comment>
<dbReference type="AlphaFoldDB" id="A0A839T2L6"/>
<gene>
    <name evidence="2" type="ORF">FHR87_002178</name>
</gene>
<dbReference type="RefSeq" id="WP_183166686.1">
    <property type="nucleotide sequence ID" value="NZ_JACHXI010000009.1"/>
</dbReference>
<dbReference type="Proteomes" id="UP000549250">
    <property type="component" value="Unassembled WGS sequence"/>
</dbReference>
<proteinExistence type="predicted"/>
<reference evidence="2 3" key="1">
    <citation type="submission" date="2020-08" db="EMBL/GenBank/DDBJ databases">
        <title>Genomic Encyclopedia of Type Strains, Phase III (KMG-III): the genomes of soil and plant-associated and newly described type strains.</title>
        <authorList>
            <person name="Whitman W."/>
        </authorList>
    </citation>
    <scope>NUCLEOTIDE SEQUENCE [LARGE SCALE GENOMIC DNA]</scope>
    <source>
        <strain evidence="2 3">CECT 4462</strain>
    </source>
</reference>
<feature type="compositionally biased region" description="Basic and acidic residues" evidence="1">
    <location>
        <begin position="182"/>
        <end position="197"/>
    </location>
</feature>
<keyword evidence="3" id="KW-1185">Reference proteome</keyword>
<accession>A0A839T2L6</accession>
<name>A0A839T2L6_AZOMA</name>
<evidence type="ECO:0000256" key="1">
    <source>
        <dbReference type="SAM" id="MobiDB-lite"/>
    </source>
</evidence>
<organism evidence="2 3">
    <name type="scientific">Azomonas macrocytogenes</name>
    <name type="common">Azotobacter macrocytogenes</name>
    <dbReference type="NCBI Taxonomy" id="69962"/>
    <lineage>
        <taxon>Bacteria</taxon>
        <taxon>Pseudomonadati</taxon>
        <taxon>Pseudomonadota</taxon>
        <taxon>Gammaproteobacteria</taxon>
        <taxon>Pseudomonadales</taxon>
        <taxon>Pseudomonadaceae</taxon>
        <taxon>Azomonas</taxon>
    </lineage>
</organism>
<protein>
    <submittedName>
        <fullName evidence="2">Uncharacterized protein</fullName>
    </submittedName>
</protein>
<dbReference type="EMBL" id="JACHXI010000009">
    <property type="protein sequence ID" value="MBB3103781.1"/>
    <property type="molecule type" value="Genomic_DNA"/>
</dbReference>
<evidence type="ECO:0000313" key="2">
    <source>
        <dbReference type="EMBL" id="MBB3103781.1"/>
    </source>
</evidence>
<feature type="region of interest" description="Disordered" evidence="1">
    <location>
        <begin position="163"/>
        <end position="197"/>
    </location>
</feature>
<sequence length="197" mass="22729">MSLPHPQHFYADLTSERLETIAAALLDIRFGAVRELDSPYDDTYTRETTAFGRSRNKLIEMCKSGEHDWLTLASPAMDITFRIGQVPCRFFRDDHEAPEKAGFFKRNHVDDLFEIDDNHPVMWRFIVEKALTDEDEDRVFFSGYNAYQEKVSEWMYASSSPVLHSVDSETPPAREIPPAQVDVREDEAGQHDKAQNE</sequence>
<evidence type="ECO:0000313" key="3">
    <source>
        <dbReference type="Proteomes" id="UP000549250"/>
    </source>
</evidence>